<feature type="compositionally biased region" description="Basic residues" evidence="1">
    <location>
        <begin position="88"/>
        <end position="97"/>
    </location>
</feature>
<protein>
    <submittedName>
        <fullName evidence="2">Uncharacterized protein</fullName>
    </submittedName>
</protein>
<name>A0ABY5DU03_9ACTN</name>
<evidence type="ECO:0000313" key="3">
    <source>
        <dbReference type="Proteomes" id="UP001056035"/>
    </source>
</evidence>
<gene>
    <name evidence="2" type="ORF">NBH00_22170</name>
</gene>
<evidence type="ECO:0000256" key="1">
    <source>
        <dbReference type="SAM" id="MobiDB-lite"/>
    </source>
</evidence>
<evidence type="ECO:0000313" key="2">
    <source>
        <dbReference type="EMBL" id="UTI64029.1"/>
    </source>
</evidence>
<dbReference type="RefSeq" id="WP_254570743.1">
    <property type="nucleotide sequence ID" value="NZ_CP098502.1"/>
</dbReference>
<organism evidence="2 3">
    <name type="scientific">Paraconexibacter antarcticus</name>
    <dbReference type="NCBI Taxonomy" id="2949664"/>
    <lineage>
        <taxon>Bacteria</taxon>
        <taxon>Bacillati</taxon>
        <taxon>Actinomycetota</taxon>
        <taxon>Thermoleophilia</taxon>
        <taxon>Solirubrobacterales</taxon>
        <taxon>Paraconexibacteraceae</taxon>
        <taxon>Paraconexibacter</taxon>
    </lineage>
</organism>
<dbReference type="Proteomes" id="UP001056035">
    <property type="component" value="Chromosome"/>
</dbReference>
<keyword evidence="3" id="KW-1185">Reference proteome</keyword>
<feature type="region of interest" description="Disordered" evidence="1">
    <location>
        <begin position="86"/>
        <end position="121"/>
    </location>
</feature>
<sequence>MPVAVIFRCDYCDARPDAETQAALEAQMLDMRHGEYVDSGPGNWLTWHGRGLYGANRYSCGDHRGDLKAQLRETYGTLGWHPWAKGPHPWRGRRGTQRARELSRGIQGHNRPIRQPPPHGA</sequence>
<accession>A0ABY5DU03</accession>
<reference evidence="2 3" key="1">
    <citation type="submission" date="2022-06" db="EMBL/GenBank/DDBJ databases">
        <title>Paraconexibacter antarcticus.</title>
        <authorList>
            <person name="Kim C.S."/>
        </authorList>
    </citation>
    <scope>NUCLEOTIDE SEQUENCE [LARGE SCALE GENOMIC DNA]</scope>
    <source>
        <strain evidence="2 3">02-257</strain>
    </source>
</reference>
<proteinExistence type="predicted"/>
<dbReference type="EMBL" id="CP098502">
    <property type="protein sequence ID" value="UTI64029.1"/>
    <property type="molecule type" value="Genomic_DNA"/>
</dbReference>